<dbReference type="EMBL" id="MRZV01000028">
    <property type="protein sequence ID" value="PIK61624.1"/>
    <property type="molecule type" value="Genomic_DNA"/>
</dbReference>
<dbReference type="GO" id="GO:0016020">
    <property type="term" value="C:membrane"/>
    <property type="evidence" value="ECO:0007669"/>
    <property type="project" value="UniProtKB-SubCell"/>
</dbReference>
<dbReference type="InterPro" id="IPR001879">
    <property type="entry name" value="GPCR_2_extracellular_dom"/>
</dbReference>
<evidence type="ECO:0000256" key="10">
    <source>
        <dbReference type="ARBA" id="ARBA00023224"/>
    </source>
</evidence>
<dbReference type="PRINTS" id="PR00249">
    <property type="entry name" value="GPCRSECRETIN"/>
</dbReference>
<dbReference type="InterPro" id="IPR046338">
    <property type="entry name" value="GAIN_dom_sf"/>
</dbReference>
<feature type="compositionally biased region" description="Basic and acidic residues" evidence="11">
    <location>
        <begin position="225"/>
        <end position="242"/>
    </location>
</feature>
<dbReference type="InterPro" id="IPR000832">
    <property type="entry name" value="GPCR_2_secretin-like"/>
</dbReference>
<feature type="transmembrane region" description="Helical" evidence="12">
    <location>
        <begin position="453"/>
        <end position="474"/>
    </location>
</feature>
<dbReference type="InterPro" id="IPR017983">
    <property type="entry name" value="GPCR_2_secretin-like_CS"/>
</dbReference>
<dbReference type="OrthoDB" id="5961629at2759"/>
<evidence type="ECO:0000256" key="9">
    <source>
        <dbReference type="ARBA" id="ARBA00023180"/>
    </source>
</evidence>
<organism evidence="16 17">
    <name type="scientific">Stichopus japonicus</name>
    <name type="common">Sea cucumber</name>
    <dbReference type="NCBI Taxonomy" id="307972"/>
    <lineage>
        <taxon>Eukaryota</taxon>
        <taxon>Metazoa</taxon>
        <taxon>Echinodermata</taxon>
        <taxon>Eleutherozoa</taxon>
        <taxon>Echinozoa</taxon>
        <taxon>Holothuroidea</taxon>
        <taxon>Aspidochirotacea</taxon>
        <taxon>Aspidochirotida</taxon>
        <taxon>Stichopodidae</taxon>
        <taxon>Apostichopus</taxon>
    </lineage>
</organism>
<reference evidence="16 17" key="1">
    <citation type="journal article" date="2017" name="PLoS Biol.">
        <title>The sea cucumber genome provides insights into morphological evolution and visceral regeneration.</title>
        <authorList>
            <person name="Zhang X."/>
            <person name="Sun L."/>
            <person name="Yuan J."/>
            <person name="Sun Y."/>
            <person name="Gao Y."/>
            <person name="Zhang L."/>
            <person name="Li S."/>
            <person name="Dai H."/>
            <person name="Hamel J.F."/>
            <person name="Liu C."/>
            <person name="Yu Y."/>
            <person name="Liu S."/>
            <person name="Lin W."/>
            <person name="Guo K."/>
            <person name="Jin S."/>
            <person name="Xu P."/>
            <person name="Storey K.B."/>
            <person name="Huan P."/>
            <person name="Zhang T."/>
            <person name="Zhou Y."/>
            <person name="Zhang J."/>
            <person name="Lin C."/>
            <person name="Li X."/>
            <person name="Xing L."/>
            <person name="Huo D."/>
            <person name="Sun M."/>
            <person name="Wang L."/>
            <person name="Mercier A."/>
            <person name="Li F."/>
            <person name="Yang H."/>
            <person name="Xiang J."/>
        </authorList>
    </citation>
    <scope>NUCLEOTIDE SEQUENCE [LARGE SCALE GENOMIC DNA]</scope>
    <source>
        <strain evidence="16">Shaxun</strain>
        <tissue evidence="16">Muscle</tissue>
    </source>
</reference>
<evidence type="ECO:0000256" key="4">
    <source>
        <dbReference type="ARBA" id="ARBA00022989"/>
    </source>
</evidence>
<feature type="transmembrane region" description="Helical" evidence="12">
    <location>
        <begin position="567"/>
        <end position="588"/>
    </location>
</feature>
<evidence type="ECO:0000256" key="3">
    <source>
        <dbReference type="ARBA" id="ARBA00022729"/>
    </source>
</evidence>
<dbReference type="PROSITE" id="PS50227">
    <property type="entry name" value="G_PROTEIN_RECEP_F2_3"/>
    <property type="match status" value="1"/>
</dbReference>
<comment type="subcellular location">
    <subcellularLocation>
        <location evidence="1">Membrane</location>
        <topology evidence="1">Multi-pass membrane protein</topology>
    </subcellularLocation>
</comment>
<dbReference type="PANTHER" id="PTHR45692">
    <property type="entry name" value="G_PROTEIN_RECEP_F2_4 DOMAIN-CONTAINING PROTEIN"/>
    <property type="match status" value="1"/>
</dbReference>
<dbReference type="InterPro" id="IPR000203">
    <property type="entry name" value="GPS"/>
</dbReference>
<dbReference type="PROSITE" id="PS50221">
    <property type="entry name" value="GAIN_B"/>
    <property type="match status" value="1"/>
</dbReference>
<dbReference type="GO" id="GO:0004930">
    <property type="term" value="F:G protein-coupled receptor activity"/>
    <property type="evidence" value="ECO:0007669"/>
    <property type="project" value="UniProtKB-KW"/>
</dbReference>
<keyword evidence="7" id="KW-1015">Disulfide bond</keyword>
<dbReference type="GO" id="GO:0007166">
    <property type="term" value="P:cell surface receptor signaling pathway"/>
    <property type="evidence" value="ECO:0007669"/>
    <property type="project" value="InterPro"/>
</dbReference>
<dbReference type="PROSITE" id="PS00650">
    <property type="entry name" value="G_PROTEIN_RECEP_F2_2"/>
    <property type="match status" value="1"/>
</dbReference>
<feature type="domain" description="G-protein coupled receptors family 2 profile 1" evidence="14">
    <location>
        <begin position="25"/>
        <end position="95"/>
    </location>
</feature>
<protein>
    <submittedName>
        <fullName evidence="16">Putative G-protein coupled receptor</fullName>
    </submittedName>
</protein>
<feature type="transmembrane region" description="Helical" evidence="12">
    <location>
        <begin position="526"/>
        <end position="547"/>
    </location>
</feature>
<evidence type="ECO:0000259" key="15">
    <source>
        <dbReference type="PROSITE" id="PS50261"/>
    </source>
</evidence>
<dbReference type="Pfam" id="PF01825">
    <property type="entry name" value="GPS"/>
    <property type="match status" value="1"/>
</dbReference>
<feature type="domain" description="G-protein coupled receptors family 2 profile 2" evidence="15">
    <location>
        <begin position="417"/>
        <end position="663"/>
    </location>
</feature>
<gene>
    <name evidence="16" type="ORF">BSL78_01442</name>
</gene>
<dbReference type="Proteomes" id="UP000230750">
    <property type="component" value="Unassembled WGS sequence"/>
</dbReference>
<feature type="compositionally biased region" description="Acidic residues" evidence="11">
    <location>
        <begin position="246"/>
        <end position="257"/>
    </location>
</feature>
<feature type="transmembrane region" description="Helical" evidence="12">
    <location>
        <begin position="494"/>
        <end position="514"/>
    </location>
</feature>
<dbReference type="STRING" id="307972.A0A2G8LN20"/>
<dbReference type="PROSITE" id="PS50261">
    <property type="entry name" value="G_PROTEIN_RECEP_F2_4"/>
    <property type="match status" value="1"/>
</dbReference>
<keyword evidence="3" id="KW-0732">Signal</keyword>
<name>A0A2G8LN20_STIJA</name>
<dbReference type="InterPro" id="IPR057244">
    <property type="entry name" value="GAIN_B"/>
</dbReference>
<keyword evidence="5" id="KW-0297">G-protein coupled receptor</keyword>
<feature type="region of interest" description="Disordered" evidence="11">
    <location>
        <begin position="225"/>
        <end position="258"/>
    </location>
</feature>
<dbReference type="SUPFAM" id="SSF111418">
    <property type="entry name" value="Hormone receptor domain"/>
    <property type="match status" value="1"/>
</dbReference>
<accession>A0A2G8LN20</accession>
<evidence type="ECO:0000256" key="6">
    <source>
        <dbReference type="ARBA" id="ARBA00023136"/>
    </source>
</evidence>
<dbReference type="PANTHER" id="PTHR45692:SF1">
    <property type="entry name" value="G-PROTEIN COUPLED RECEPTORS FAMILY 2 PROFILE 2 DOMAIN-CONTAINING PROTEIN"/>
    <property type="match status" value="1"/>
</dbReference>
<keyword evidence="6 12" id="KW-0472">Membrane</keyword>
<dbReference type="Gene3D" id="2.60.220.50">
    <property type="match status" value="1"/>
</dbReference>
<sequence length="723" mass="81495">MSSTQTQTSKNDLTTEVVTTTPLVLYCEEEEEEEEEEGGNYGEVEWPRTMVELEVAVQCPFTRDGLPQNATRMCTLNGQSAVWMSPDYSNCITISQGLEILAQENVTTDNFMDVSVELVELTEESERLEEEDVENAVTVFEAVSMNLRGVENETEDVLDNLFVTVNQLLLAGETELMEAQMKAKTSSRIIQAVEETVMSVQIQGEDYTSKSETFDVSIINVNEETRQSDIQFPKEESKKNGNTDDSNNDGDDDDGADDTITKIVIPKEAIKDATRVQFVLYKDTSFFQTITNTEETTTGPPCAEGEEGCLLKSRVLSSFVISASVGNQKISNLENKVTNTFYHVTDDKDQFTNNSQCVFWDFDAVNGRGDWSTDGCTVSATSNTTTTCECDHLTNFAVLLDIYGNAGEIPEDHRLIITYISIAGAGLSFISLVLALASYACAGRLRKDKRVKVLINLMTALLFMNMAFLFDVVVSELGSSHKYLCFGAAVAMHYTLLCVMTWMAVEAFTMYLALVQVFDSKRRRFMLKMCFLGWGLPAVIVGCSVWIDRENYGYENNLCYLKRIPFFISFFVPVCIVMIWNSVVYILVARQMHRLRKRQTKFNQTFSLTDQLRASFSLTFLLGLTWLFAFFAFGELNLTFTYLFAITNTLQGFVVFLLHCVFKREIRRQWQALCCPCIPLLKEGDDGTYSRSKTVMKNVSGSNLKALKTRPNRVPRSEKVNFP</sequence>
<keyword evidence="9" id="KW-0325">Glycoprotein</keyword>
<evidence type="ECO:0000259" key="14">
    <source>
        <dbReference type="PROSITE" id="PS50227"/>
    </source>
</evidence>
<dbReference type="InterPro" id="IPR017981">
    <property type="entry name" value="GPCR_2-like_7TM"/>
</dbReference>
<dbReference type="AlphaFoldDB" id="A0A2G8LN20"/>
<evidence type="ECO:0000256" key="2">
    <source>
        <dbReference type="ARBA" id="ARBA00022692"/>
    </source>
</evidence>
<evidence type="ECO:0000313" key="16">
    <source>
        <dbReference type="EMBL" id="PIK61624.1"/>
    </source>
</evidence>
<keyword evidence="8 16" id="KW-0675">Receptor</keyword>
<evidence type="ECO:0000256" key="12">
    <source>
        <dbReference type="SAM" id="Phobius"/>
    </source>
</evidence>
<keyword evidence="4 12" id="KW-1133">Transmembrane helix</keyword>
<evidence type="ECO:0000256" key="7">
    <source>
        <dbReference type="ARBA" id="ARBA00023157"/>
    </source>
</evidence>
<feature type="transmembrane region" description="Helical" evidence="12">
    <location>
        <begin position="614"/>
        <end position="634"/>
    </location>
</feature>
<evidence type="ECO:0000256" key="5">
    <source>
        <dbReference type="ARBA" id="ARBA00023040"/>
    </source>
</evidence>
<evidence type="ECO:0000256" key="1">
    <source>
        <dbReference type="ARBA" id="ARBA00004141"/>
    </source>
</evidence>
<feature type="transmembrane region" description="Helical" evidence="12">
    <location>
        <begin position="416"/>
        <end position="441"/>
    </location>
</feature>
<comment type="caution">
    <text evidence="16">The sequence shown here is derived from an EMBL/GenBank/DDBJ whole genome shotgun (WGS) entry which is preliminary data.</text>
</comment>
<keyword evidence="10" id="KW-0807">Transducer</keyword>
<proteinExistence type="predicted"/>
<dbReference type="InterPro" id="IPR036445">
    <property type="entry name" value="GPCR_2_extracell_dom_sf"/>
</dbReference>
<keyword evidence="17" id="KW-1185">Reference proteome</keyword>
<feature type="domain" description="GAIN-B" evidence="13">
    <location>
        <begin position="233"/>
        <end position="406"/>
    </location>
</feature>
<dbReference type="Pfam" id="PF00002">
    <property type="entry name" value="7tm_2"/>
    <property type="match status" value="1"/>
</dbReference>
<dbReference type="Gene3D" id="1.20.1070.10">
    <property type="entry name" value="Rhodopsin 7-helix transmembrane proteins"/>
    <property type="match status" value="1"/>
</dbReference>
<dbReference type="SMART" id="SM00303">
    <property type="entry name" value="GPS"/>
    <property type="match status" value="1"/>
</dbReference>
<evidence type="ECO:0000313" key="17">
    <source>
        <dbReference type="Proteomes" id="UP000230750"/>
    </source>
</evidence>
<evidence type="ECO:0000256" key="11">
    <source>
        <dbReference type="SAM" id="MobiDB-lite"/>
    </source>
</evidence>
<evidence type="ECO:0000259" key="13">
    <source>
        <dbReference type="PROSITE" id="PS50221"/>
    </source>
</evidence>
<dbReference type="Gene3D" id="4.10.1240.10">
    <property type="entry name" value="GPCR, family 2, extracellular hormone receptor domain"/>
    <property type="match status" value="1"/>
</dbReference>
<dbReference type="CDD" id="cd15040">
    <property type="entry name" value="7tmB2_Adhesion"/>
    <property type="match status" value="1"/>
</dbReference>
<evidence type="ECO:0000256" key="8">
    <source>
        <dbReference type="ARBA" id="ARBA00023170"/>
    </source>
</evidence>
<keyword evidence="2 12" id="KW-0812">Transmembrane</keyword>
<feature type="transmembrane region" description="Helical" evidence="12">
    <location>
        <begin position="640"/>
        <end position="662"/>
    </location>
</feature>